<proteinExistence type="predicted"/>
<dbReference type="Proteomes" id="UP000467006">
    <property type="component" value="Chromosome"/>
</dbReference>
<dbReference type="EMBL" id="AP022563">
    <property type="protein sequence ID" value="BBX19970.1"/>
    <property type="molecule type" value="Genomic_DNA"/>
</dbReference>
<dbReference type="AlphaFoldDB" id="A0A7I7K707"/>
<name>A0A7I7K707_9MYCO</name>
<evidence type="ECO:0000256" key="1">
    <source>
        <dbReference type="SAM" id="MobiDB-lite"/>
    </source>
</evidence>
<sequence length="51" mass="5471">MAGGTDSAEKKDSWLTLQTLGQRTRTDRLPGRALPGKEHPRGVRVDSAGVP</sequence>
<dbReference type="KEGG" id="mdu:MDUV_48300"/>
<gene>
    <name evidence="2" type="ORF">MDUV_48300</name>
</gene>
<accession>A0A7I7K707</accession>
<protein>
    <submittedName>
        <fullName evidence="2">Uncharacterized protein</fullName>
    </submittedName>
</protein>
<evidence type="ECO:0000313" key="3">
    <source>
        <dbReference type="Proteomes" id="UP000467006"/>
    </source>
</evidence>
<organism evidence="2 3">
    <name type="scientific">Mycolicibacterium duvalii</name>
    <dbReference type="NCBI Taxonomy" id="39688"/>
    <lineage>
        <taxon>Bacteria</taxon>
        <taxon>Bacillati</taxon>
        <taxon>Actinomycetota</taxon>
        <taxon>Actinomycetes</taxon>
        <taxon>Mycobacteriales</taxon>
        <taxon>Mycobacteriaceae</taxon>
        <taxon>Mycolicibacterium</taxon>
    </lineage>
</organism>
<reference evidence="2 3" key="1">
    <citation type="journal article" date="2019" name="Emerg. Microbes Infect.">
        <title>Comprehensive subspecies identification of 175 nontuberculous mycobacteria species based on 7547 genomic profiles.</title>
        <authorList>
            <person name="Matsumoto Y."/>
            <person name="Kinjo T."/>
            <person name="Motooka D."/>
            <person name="Nabeya D."/>
            <person name="Jung N."/>
            <person name="Uechi K."/>
            <person name="Horii T."/>
            <person name="Iida T."/>
            <person name="Fujita J."/>
            <person name="Nakamura S."/>
        </authorList>
    </citation>
    <scope>NUCLEOTIDE SEQUENCE [LARGE SCALE GENOMIC DNA]</scope>
    <source>
        <strain evidence="2 3">JCM 6396</strain>
    </source>
</reference>
<evidence type="ECO:0000313" key="2">
    <source>
        <dbReference type="EMBL" id="BBX19970.1"/>
    </source>
</evidence>
<keyword evidence="3" id="KW-1185">Reference proteome</keyword>
<feature type="compositionally biased region" description="Basic and acidic residues" evidence="1">
    <location>
        <begin position="24"/>
        <end position="44"/>
    </location>
</feature>
<feature type="region of interest" description="Disordered" evidence="1">
    <location>
        <begin position="1"/>
        <end position="51"/>
    </location>
</feature>